<feature type="compositionally biased region" description="Polar residues" evidence="2">
    <location>
        <begin position="492"/>
        <end position="504"/>
    </location>
</feature>
<reference evidence="4 5" key="1">
    <citation type="journal article" date="2017" name="Mycologia">
        <title>Bifiguratus adelaidae, gen. et sp. nov., a new member of Mucoromycotina in endophytic and soil-dwelling habitats.</title>
        <authorList>
            <person name="Torres-Cruz T.J."/>
            <person name="Billingsley Tobias T.L."/>
            <person name="Almatruk M."/>
            <person name="Hesse C."/>
            <person name="Kuske C.R."/>
            <person name="Desiro A."/>
            <person name="Benucci G.M."/>
            <person name="Bonito G."/>
            <person name="Stajich J.E."/>
            <person name="Dunlap C."/>
            <person name="Arnold A.E."/>
            <person name="Porras-Alfaro A."/>
        </authorList>
    </citation>
    <scope>NUCLEOTIDE SEQUENCE [LARGE SCALE GENOMIC DNA]</scope>
    <source>
        <strain evidence="4 5">AZ0501</strain>
    </source>
</reference>
<feature type="region of interest" description="Disordered" evidence="2">
    <location>
        <begin position="371"/>
        <end position="402"/>
    </location>
</feature>
<comment type="caution">
    <text evidence="4">The sequence shown here is derived from an EMBL/GenBank/DDBJ whole genome shotgun (WGS) entry which is preliminary data.</text>
</comment>
<dbReference type="PANTHER" id="PTHR23176:SF129">
    <property type="entry name" value="RHO GTPASE ACTIVATING PROTEIN AT 16F, ISOFORM E-RELATED"/>
    <property type="match status" value="1"/>
</dbReference>
<evidence type="ECO:0000313" key="4">
    <source>
        <dbReference type="EMBL" id="OZJ05835.1"/>
    </source>
</evidence>
<dbReference type="SMART" id="SM00324">
    <property type="entry name" value="RhoGAP"/>
    <property type="match status" value="1"/>
</dbReference>
<feature type="compositionally biased region" description="Polar residues" evidence="2">
    <location>
        <begin position="380"/>
        <end position="390"/>
    </location>
</feature>
<keyword evidence="1" id="KW-0343">GTPase activation</keyword>
<organism evidence="4 5">
    <name type="scientific">Bifiguratus adelaidae</name>
    <dbReference type="NCBI Taxonomy" id="1938954"/>
    <lineage>
        <taxon>Eukaryota</taxon>
        <taxon>Fungi</taxon>
        <taxon>Fungi incertae sedis</taxon>
        <taxon>Mucoromycota</taxon>
        <taxon>Mucoromycotina</taxon>
        <taxon>Endogonomycetes</taxon>
        <taxon>Endogonales</taxon>
        <taxon>Endogonales incertae sedis</taxon>
        <taxon>Bifiguratus</taxon>
    </lineage>
</organism>
<dbReference type="EMBL" id="MVBO01000009">
    <property type="protein sequence ID" value="OZJ05835.1"/>
    <property type="molecule type" value="Genomic_DNA"/>
</dbReference>
<dbReference type="Gene3D" id="1.10.555.10">
    <property type="entry name" value="Rho GTPase activation protein"/>
    <property type="match status" value="1"/>
</dbReference>
<dbReference type="AlphaFoldDB" id="A0A261Y5D7"/>
<proteinExistence type="predicted"/>
<dbReference type="PROSITE" id="PS50238">
    <property type="entry name" value="RHOGAP"/>
    <property type="match status" value="1"/>
</dbReference>
<dbReference type="SUPFAM" id="SSF48350">
    <property type="entry name" value="GTPase activation domain, GAP"/>
    <property type="match status" value="1"/>
</dbReference>
<keyword evidence="5" id="KW-1185">Reference proteome</keyword>
<dbReference type="GO" id="GO:0005096">
    <property type="term" value="F:GTPase activator activity"/>
    <property type="evidence" value="ECO:0007669"/>
    <property type="project" value="UniProtKB-KW"/>
</dbReference>
<feature type="domain" description="Rho-GAP" evidence="3">
    <location>
        <begin position="160"/>
        <end position="375"/>
    </location>
</feature>
<dbReference type="GO" id="GO:0007165">
    <property type="term" value="P:signal transduction"/>
    <property type="evidence" value="ECO:0007669"/>
    <property type="project" value="InterPro"/>
</dbReference>
<feature type="compositionally biased region" description="Basic and acidic residues" evidence="2">
    <location>
        <begin position="552"/>
        <end position="564"/>
    </location>
</feature>
<sequence>MSRTPPAKPARRKMSLNSPVETRKSETSRSRAYTSSGAYPLHDTESLDVSASQPQQTTFLSSLSSMARDKTSRLQSINITQRRAEFEAAMQERLPEWKQRGMEISTAAREQGLVWGERARGAMNAWMKQRDASDDMDSPPESPWDAESDYDPAWFHVFGAPIQTAIDLTGGEIPAVVERCICYLDDLGIDEVGIYRKSGSSSTITKLKETFDCGSEIDFFQVRQDPHAVAALLKLYLRELPEPLVPEDIAAEINDIINDFGTTESEDSPSSSGVNYTKQINLDRDVVEQRVRVIASRLPPPNACLLNALCHHLARVNAESETNKMNLSNLALIFSPTMNVSTALFRCFVSNAEILFGRDILSVSSIPIRKQSSPEDVPSLSKSQPQSQAPNLKAKRSLGHIRGGSDGAAFMIRSIESSNKSESSPFGEDIAMEKKEFQGRHTPEQSLDHLLRDDYTLDFPTLIPSNASTPSLTTQTSQNLDRMTASGLKPGTRQSNTASKSSPSLLAPVQRLSPNLPPAIPPANTKPMMRTRPSRQGSSPSFQDLQNLFEKQNLKVDDPKEQRLSSRGTLHTRRSEDPENAEPRSPTSSLFISTSNPLNISNLGTGKPRLSYSPTVGSPLASPNPEDNRDYFDRIMDSMHPGMMRSRRVKE</sequence>
<feature type="region of interest" description="Disordered" evidence="2">
    <location>
        <begin position="1"/>
        <end position="53"/>
    </location>
</feature>
<dbReference type="OrthoDB" id="185175at2759"/>
<name>A0A261Y5D7_9FUNG</name>
<dbReference type="GO" id="GO:0005737">
    <property type="term" value="C:cytoplasm"/>
    <property type="evidence" value="ECO:0007669"/>
    <property type="project" value="TreeGrafter"/>
</dbReference>
<evidence type="ECO:0000259" key="3">
    <source>
        <dbReference type="PROSITE" id="PS50238"/>
    </source>
</evidence>
<feature type="compositionally biased region" description="Polar residues" evidence="2">
    <location>
        <begin position="585"/>
        <end position="604"/>
    </location>
</feature>
<dbReference type="Proteomes" id="UP000242875">
    <property type="component" value="Unassembled WGS sequence"/>
</dbReference>
<feature type="region of interest" description="Disordered" evidence="2">
    <location>
        <begin position="461"/>
        <end position="633"/>
    </location>
</feature>
<feature type="compositionally biased region" description="Polar residues" evidence="2">
    <location>
        <begin position="534"/>
        <end position="550"/>
    </location>
</feature>
<dbReference type="CDD" id="cd00159">
    <property type="entry name" value="RhoGAP"/>
    <property type="match status" value="1"/>
</dbReference>
<dbReference type="Pfam" id="PF00620">
    <property type="entry name" value="RhoGAP"/>
    <property type="match status" value="1"/>
</dbReference>
<accession>A0A261Y5D7</accession>
<evidence type="ECO:0000256" key="2">
    <source>
        <dbReference type="SAM" id="MobiDB-lite"/>
    </source>
</evidence>
<evidence type="ECO:0000313" key="5">
    <source>
        <dbReference type="Proteomes" id="UP000242875"/>
    </source>
</evidence>
<gene>
    <name evidence="4" type="ORF">BZG36_00906</name>
</gene>
<dbReference type="InterPro" id="IPR000198">
    <property type="entry name" value="RhoGAP_dom"/>
</dbReference>
<dbReference type="PANTHER" id="PTHR23176">
    <property type="entry name" value="RHO/RAC/CDC GTPASE-ACTIVATING PROTEIN"/>
    <property type="match status" value="1"/>
</dbReference>
<dbReference type="InterPro" id="IPR008936">
    <property type="entry name" value="Rho_GTPase_activation_prot"/>
</dbReference>
<evidence type="ECO:0000256" key="1">
    <source>
        <dbReference type="ARBA" id="ARBA00022468"/>
    </source>
</evidence>
<protein>
    <recommendedName>
        <fullName evidence="3">Rho-GAP domain-containing protein</fullName>
    </recommendedName>
</protein>
<dbReference type="InterPro" id="IPR050729">
    <property type="entry name" value="Rho-GAP"/>
</dbReference>
<feature type="compositionally biased region" description="Polar residues" evidence="2">
    <location>
        <begin position="463"/>
        <end position="481"/>
    </location>
</feature>